<evidence type="ECO:0000256" key="3">
    <source>
        <dbReference type="ARBA" id="ARBA00008018"/>
    </source>
</evidence>
<dbReference type="GO" id="GO:0003676">
    <property type="term" value="F:nucleic acid binding"/>
    <property type="evidence" value="ECO:0007669"/>
    <property type="project" value="InterPro"/>
</dbReference>
<feature type="region of interest" description="Disordered" evidence="11">
    <location>
        <begin position="1"/>
        <end position="23"/>
    </location>
</feature>
<evidence type="ECO:0000256" key="5">
    <source>
        <dbReference type="ARBA" id="ARBA00022552"/>
    </source>
</evidence>
<dbReference type="RefSeq" id="XP_028037020.1">
    <property type="nucleotide sequence ID" value="XM_028181219.1"/>
</dbReference>
<protein>
    <recommendedName>
        <fullName evidence="10">Ribonuclease P protein subunit p20</fullName>
    </recommendedName>
</protein>
<reference evidence="13" key="1">
    <citation type="submission" date="2025-08" db="UniProtKB">
        <authorList>
            <consortium name="RefSeq"/>
        </authorList>
    </citation>
    <scope>IDENTIFICATION</scope>
    <source>
        <tissue evidence="13">Silk gland</tissue>
    </source>
</reference>
<dbReference type="Pfam" id="PF12328">
    <property type="entry name" value="Rpp20"/>
    <property type="match status" value="1"/>
</dbReference>
<evidence type="ECO:0000256" key="6">
    <source>
        <dbReference type="ARBA" id="ARBA00022694"/>
    </source>
</evidence>
<comment type="similarity">
    <text evidence="3">Belongs to the histone-like Alba family.</text>
</comment>
<dbReference type="GO" id="GO:0006364">
    <property type="term" value="P:rRNA processing"/>
    <property type="evidence" value="ECO:0007669"/>
    <property type="project" value="UniProtKB-KW"/>
</dbReference>
<dbReference type="GO" id="GO:0005655">
    <property type="term" value="C:nucleolar ribonuclease P complex"/>
    <property type="evidence" value="ECO:0007669"/>
    <property type="project" value="InterPro"/>
</dbReference>
<dbReference type="OrthoDB" id="416729at2759"/>
<accession>A0A6J2K4Y6</accession>
<comment type="function">
    <text evidence="8">Component of ribonuclease P, a ribonucleoprotein complex that generates mature tRNA molecules by cleaving their 5'-ends. Also a component of the MRP ribonuclease complex, which cleaves pre-rRNA sequences.</text>
</comment>
<keyword evidence="7" id="KW-0539">Nucleus</keyword>
<keyword evidence="5" id="KW-0698">rRNA processing</keyword>
<evidence type="ECO:0000256" key="1">
    <source>
        <dbReference type="ARBA" id="ARBA00004463"/>
    </source>
</evidence>
<evidence type="ECO:0000256" key="11">
    <source>
        <dbReference type="SAM" id="MobiDB-lite"/>
    </source>
</evidence>
<dbReference type="GeneID" id="114248098"/>
<dbReference type="PANTHER" id="PTHR15314">
    <property type="entry name" value="RIBONUCLEASE P PROTEIN SUBUNIT P20"/>
    <property type="match status" value="1"/>
</dbReference>
<organism evidence="12 13">
    <name type="scientific">Bombyx mandarina</name>
    <name type="common">Wild silk moth</name>
    <name type="synonym">Wild silkworm</name>
    <dbReference type="NCBI Taxonomy" id="7092"/>
    <lineage>
        <taxon>Eukaryota</taxon>
        <taxon>Metazoa</taxon>
        <taxon>Ecdysozoa</taxon>
        <taxon>Arthropoda</taxon>
        <taxon>Hexapoda</taxon>
        <taxon>Insecta</taxon>
        <taxon>Pterygota</taxon>
        <taxon>Neoptera</taxon>
        <taxon>Endopterygota</taxon>
        <taxon>Lepidoptera</taxon>
        <taxon>Glossata</taxon>
        <taxon>Ditrysia</taxon>
        <taxon>Bombycoidea</taxon>
        <taxon>Bombycidae</taxon>
        <taxon>Bombycinae</taxon>
        <taxon>Bombyx</taxon>
    </lineage>
</organism>
<keyword evidence="4" id="KW-0963">Cytoplasm</keyword>
<evidence type="ECO:0000256" key="7">
    <source>
        <dbReference type="ARBA" id="ARBA00023242"/>
    </source>
</evidence>
<dbReference type="GO" id="GO:0000172">
    <property type="term" value="C:ribonuclease MRP complex"/>
    <property type="evidence" value="ECO:0007669"/>
    <property type="project" value="InterPro"/>
</dbReference>
<dbReference type="SUPFAM" id="SSF82704">
    <property type="entry name" value="AlbA-like"/>
    <property type="match status" value="1"/>
</dbReference>
<keyword evidence="12" id="KW-1185">Reference proteome</keyword>
<dbReference type="PANTHER" id="PTHR15314:SF1">
    <property type="entry name" value="RIBONUCLEASE P PROTEIN SUBUNIT P20"/>
    <property type="match status" value="1"/>
</dbReference>
<proteinExistence type="inferred from homology"/>
<evidence type="ECO:0000256" key="4">
    <source>
        <dbReference type="ARBA" id="ARBA00022490"/>
    </source>
</evidence>
<dbReference type="Gene3D" id="3.30.110.20">
    <property type="entry name" value="Alba-like domain"/>
    <property type="match status" value="1"/>
</dbReference>
<keyword evidence="6" id="KW-0819">tRNA processing</keyword>
<dbReference type="GO" id="GO:0001682">
    <property type="term" value="P:tRNA 5'-leader removal"/>
    <property type="evidence" value="ECO:0007669"/>
    <property type="project" value="InterPro"/>
</dbReference>
<evidence type="ECO:0000256" key="8">
    <source>
        <dbReference type="ARBA" id="ARBA00053284"/>
    </source>
</evidence>
<evidence type="ECO:0000313" key="13">
    <source>
        <dbReference type="RefSeq" id="XP_028037020.1"/>
    </source>
</evidence>
<dbReference type="CTD" id="3772007"/>
<gene>
    <name evidence="13" type="primary">LOC114248098</name>
</gene>
<dbReference type="KEGG" id="bman:114248098"/>
<dbReference type="AlphaFoldDB" id="A0A6J2K4Y6"/>
<dbReference type="InterPro" id="IPR014612">
    <property type="entry name" value="Pop7/Rpp20"/>
</dbReference>
<evidence type="ECO:0000256" key="10">
    <source>
        <dbReference type="ARBA" id="ARBA00068472"/>
    </source>
</evidence>
<sequence length="148" mass="16671">MADVMADPNSLQKKEETKKKQKRYPNKNYALKKRLPPRPVNGDNVLFITKKTNFKAQLDKCCDLLTRGEKEIILHGLGAAIQRCCNLALQLEILFSGTCQIEVNTGSVDLVDDLEPLTDELDFGSQIRHSSSIHIRIFRTAMLGSNQN</sequence>
<evidence type="ECO:0000313" key="12">
    <source>
        <dbReference type="Proteomes" id="UP000504629"/>
    </source>
</evidence>
<evidence type="ECO:0000256" key="9">
    <source>
        <dbReference type="ARBA" id="ARBA00064615"/>
    </source>
</evidence>
<dbReference type="FunFam" id="3.30.110.20:FF:000002">
    <property type="entry name" value="Ribonuclease P protein subunit p20"/>
    <property type="match status" value="1"/>
</dbReference>
<dbReference type="InterPro" id="IPR036882">
    <property type="entry name" value="Alba-like_dom_sf"/>
</dbReference>
<comment type="subcellular location">
    <subcellularLocation>
        <location evidence="1">Cytoplasmic granule</location>
    </subcellularLocation>
    <subcellularLocation>
        <location evidence="2">Nucleus</location>
        <location evidence="2">Nucleolus</location>
    </subcellularLocation>
</comment>
<comment type="subunit">
    <text evidence="9">Component of nuclear RNase P and RNase MRP complexes. RNase P consists of a catalytic RNA moiety and 10 different protein chains; POP1, POP4, POP5, POP7, RPP14, RPP21, RPP25, RPP30, RPP38 and RPP40. Within the RNase P complex, POP1, POP7 and RPP25 form the 'finger' subcomplex, POP5, RPP14, RPP40 and homodimeric RPP30 form the 'palm' subcomplex, and RPP21, POP4 and RPP38 form the 'wrist' subcomplex. All subunits of the RNase P complex interact with the catalytic RNA. Several subunits of RNase P are also part of the RNase MRP complex. RNase MRP consists of a catalytic RNA moiety and about 8 protein subunits; POP1, POP7, RPP25, RPP30, RPP38, RPP40 and possibly also POP4 and POP5. Interacts with SMN1. POP7 forms a heterodimer with RPP25 that binds to the P3 stem loop of the catalytic RNA.</text>
</comment>
<evidence type="ECO:0000256" key="2">
    <source>
        <dbReference type="ARBA" id="ARBA00004604"/>
    </source>
</evidence>
<dbReference type="Proteomes" id="UP000504629">
    <property type="component" value="Unplaced"/>
</dbReference>
<name>A0A6J2K4Y6_BOMMA</name>